<dbReference type="Proteomes" id="UP000623129">
    <property type="component" value="Unassembled WGS sequence"/>
</dbReference>
<sequence length="322" mass="33930">MGLALESLIPSPSPPTSAKESSLSLSLSGRRIAFTTPENYGNRLSRILQLRGATPLPVPTISVGPTASTLSSLRSFLLPSCSQLRGKGKGALDSFSALAFTSRTGISSFSLALSQTSLPCPPLTYSGDPFTVAALGTDAEALHQRDPSLLTLLCPDNPSRVQVLVPEIATPAGLVKSLGNGSGRKVLCPVPAVIGLNEPDVIPDFMAILESSGWVAVRVPAYETKWVGPQCADALVELDGKLDAIVFTSTAEVEGLLKGLDAVEWNWEKVKQRWPRMIVAAHGPVTAKGVESFGLTVDVVGEKFSSFVGVLDALSSQFQDQC</sequence>
<dbReference type="AlphaFoldDB" id="A0A833R0H5"/>
<dbReference type="SUPFAM" id="SSF69618">
    <property type="entry name" value="HemD-like"/>
    <property type="match status" value="1"/>
</dbReference>
<evidence type="ECO:0000259" key="1">
    <source>
        <dbReference type="Pfam" id="PF02602"/>
    </source>
</evidence>
<keyword evidence="3" id="KW-1185">Reference proteome</keyword>
<reference evidence="2" key="1">
    <citation type="submission" date="2020-01" db="EMBL/GenBank/DDBJ databases">
        <title>Genome sequence of Kobresia littledalei, the first chromosome-level genome in the family Cyperaceae.</title>
        <authorList>
            <person name="Qu G."/>
        </authorList>
    </citation>
    <scope>NUCLEOTIDE SEQUENCE</scope>
    <source>
        <strain evidence="2">C.B.Clarke</strain>
        <tissue evidence="2">Leaf</tissue>
    </source>
</reference>
<evidence type="ECO:0000313" key="3">
    <source>
        <dbReference type="Proteomes" id="UP000623129"/>
    </source>
</evidence>
<name>A0A833R0H5_9POAL</name>
<comment type="caution">
    <text evidence="2">The sequence shown here is derived from an EMBL/GenBank/DDBJ whole genome shotgun (WGS) entry which is preliminary data.</text>
</comment>
<feature type="domain" description="Tetrapyrrole biosynthesis uroporphyrinogen III synthase" evidence="1">
    <location>
        <begin position="43"/>
        <end position="305"/>
    </location>
</feature>
<gene>
    <name evidence="2" type="ORF">FCM35_KLT04587</name>
</gene>
<dbReference type="GO" id="GO:0004852">
    <property type="term" value="F:uroporphyrinogen-III synthase activity"/>
    <property type="evidence" value="ECO:0007669"/>
    <property type="project" value="InterPro"/>
</dbReference>
<dbReference type="Pfam" id="PF02602">
    <property type="entry name" value="HEM4"/>
    <property type="match status" value="1"/>
</dbReference>
<dbReference type="PANTHER" id="PTHR38020">
    <property type="entry name" value="UROPORPHYRINOGEN-III SYNTHASE"/>
    <property type="match status" value="1"/>
</dbReference>
<protein>
    <submittedName>
        <fullName evidence="2">Uroporphyrinogen-III synthase HemD</fullName>
    </submittedName>
</protein>
<dbReference type="OrthoDB" id="259181at2759"/>
<dbReference type="GO" id="GO:0006782">
    <property type="term" value="P:protoporphyrinogen IX biosynthetic process"/>
    <property type="evidence" value="ECO:0007669"/>
    <property type="project" value="UniProtKB-UniPathway"/>
</dbReference>
<accession>A0A833R0H5</accession>
<dbReference type="PANTHER" id="PTHR38020:SF1">
    <property type="entry name" value="UROPORPHYRINOGEN-III SYNTHASE"/>
    <property type="match status" value="1"/>
</dbReference>
<dbReference type="InterPro" id="IPR036108">
    <property type="entry name" value="4pyrrol_syn_uPrphyn_synt_sf"/>
</dbReference>
<dbReference type="EMBL" id="SWLB01000013">
    <property type="protein sequence ID" value="KAF3331233.1"/>
    <property type="molecule type" value="Genomic_DNA"/>
</dbReference>
<proteinExistence type="predicted"/>
<organism evidence="2 3">
    <name type="scientific">Carex littledalei</name>
    <dbReference type="NCBI Taxonomy" id="544730"/>
    <lineage>
        <taxon>Eukaryota</taxon>
        <taxon>Viridiplantae</taxon>
        <taxon>Streptophyta</taxon>
        <taxon>Embryophyta</taxon>
        <taxon>Tracheophyta</taxon>
        <taxon>Spermatophyta</taxon>
        <taxon>Magnoliopsida</taxon>
        <taxon>Liliopsida</taxon>
        <taxon>Poales</taxon>
        <taxon>Cyperaceae</taxon>
        <taxon>Cyperoideae</taxon>
        <taxon>Cariceae</taxon>
        <taxon>Carex</taxon>
        <taxon>Carex subgen. Euthyceras</taxon>
    </lineage>
</organism>
<dbReference type="Gene3D" id="3.40.50.10090">
    <property type="match status" value="2"/>
</dbReference>
<dbReference type="CDD" id="cd06578">
    <property type="entry name" value="HemD"/>
    <property type="match status" value="1"/>
</dbReference>
<dbReference type="UniPathway" id="UPA00251">
    <property type="reaction ID" value="UER00320"/>
</dbReference>
<dbReference type="InterPro" id="IPR003754">
    <property type="entry name" value="4pyrrol_synth_uPrphyn_synth"/>
</dbReference>
<evidence type="ECO:0000313" key="2">
    <source>
        <dbReference type="EMBL" id="KAF3331233.1"/>
    </source>
</evidence>